<protein>
    <submittedName>
        <fullName evidence="5">10078_t:CDS:1</fullName>
    </submittedName>
</protein>
<dbReference type="SUPFAM" id="SSF109854">
    <property type="entry name" value="DinB/YfiT-like putative metalloenzymes"/>
    <property type="match status" value="1"/>
</dbReference>
<feature type="domain" description="DinB-like" evidence="4">
    <location>
        <begin position="385"/>
        <end position="502"/>
    </location>
</feature>
<accession>A0A9N9CY24</accession>
<dbReference type="PANTHER" id="PTHR43397:SF1">
    <property type="entry name" value="ERGOTHIONEINE BIOSYNTHESIS PROTEIN 1"/>
    <property type="match status" value="1"/>
</dbReference>
<organism evidence="5 6">
    <name type="scientific">Ambispora leptoticha</name>
    <dbReference type="NCBI Taxonomy" id="144679"/>
    <lineage>
        <taxon>Eukaryota</taxon>
        <taxon>Fungi</taxon>
        <taxon>Fungi incertae sedis</taxon>
        <taxon>Mucoromycota</taxon>
        <taxon>Glomeromycotina</taxon>
        <taxon>Glomeromycetes</taxon>
        <taxon>Archaeosporales</taxon>
        <taxon>Ambisporaceae</taxon>
        <taxon>Ambispora</taxon>
    </lineage>
</organism>
<keyword evidence="1" id="KW-0489">Methyltransferase</keyword>
<dbReference type="Gene3D" id="3.40.50.150">
    <property type="entry name" value="Vaccinia Virus protein VP39"/>
    <property type="match status" value="1"/>
</dbReference>
<feature type="domain" description="Histidine-specific methyltransferase SAM-dependent" evidence="3">
    <location>
        <begin position="31"/>
        <end position="344"/>
    </location>
</feature>
<dbReference type="GO" id="GO:0032259">
    <property type="term" value="P:methylation"/>
    <property type="evidence" value="ECO:0007669"/>
    <property type="project" value="UniProtKB-KW"/>
</dbReference>
<evidence type="ECO:0000259" key="3">
    <source>
        <dbReference type="Pfam" id="PF10017"/>
    </source>
</evidence>
<evidence type="ECO:0000313" key="5">
    <source>
        <dbReference type="EMBL" id="CAG8620353.1"/>
    </source>
</evidence>
<evidence type="ECO:0000256" key="1">
    <source>
        <dbReference type="ARBA" id="ARBA00022603"/>
    </source>
</evidence>
<keyword evidence="2" id="KW-0808">Transferase</keyword>
<sequence length="539" mass="62325">MSPSAIPANDNQNFKIFDVRQQETAKLHLVRDILKGLTPEPSSAMKSIPTIVLYDDRGLQLFDQITYLDEYYLTNCEIDILNRKVDEIVAYVKDGSAIIELGAGSLRKTQLILKALESNKKDVTYYALDLMENELRKSLSSLGSFSNVTLVGLLGTYEEGMEFVSKLTKETPKMIMWLGSSLGNSNRDEACQFVDTFRKQAMNVGDLFLFGIDRRNDPKKVTIAYNDSMRVTEEFIMNGLNHVNSIIGAPFIDRDNFEYFARYNNEEGRHEAYYKSKIDQTLEYVSPNTKATTKIILAEGELINIEYSYKYAPSETIELIHNTRMVLVKSWPDPQALYDLHLVQKPPFHFRRDHQTSVPSLEEWHELWKSWDTVSMTMISSHMHLEKPIALRHPFIFYIGHIPAFLDILLARYFKEEYTEPANFADIFERGIDPDMEDPSLCNPHSIVPDKWPDIDSIIKFRDQVRQRLLKVYDVHHKNTSRSLARVLWMTFEHEAMHLETILYMLVQSNNTLPPQGVVPPHWESAERDAPEARLIEIS</sequence>
<dbReference type="EMBL" id="CAJVPS010005955">
    <property type="protein sequence ID" value="CAG8620353.1"/>
    <property type="molecule type" value="Genomic_DNA"/>
</dbReference>
<dbReference type="Pfam" id="PF10017">
    <property type="entry name" value="Methyltransf_33"/>
    <property type="match status" value="1"/>
</dbReference>
<dbReference type="NCBIfam" id="TIGR03439">
    <property type="entry name" value="methyl_EasF"/>
    <property type="match status" value="1"/>
</dbReference>
<dbReference type="AlphaFoldDB" id="A0A9N9CY24"/>
<reference evidence="5" key="1">
    <citation type="submission" date="2021-06" db="EMBL/GenBank/DDBJ databases">
        <authorList>
            <person name="Kallberg Y."/>
            <person name="Tangrot J."/>
            <person name="Rosling A."/>
        </authorList>
    </citation>
    <scope>NUCLEOTIDE SEQUENCE</scope>
    <source>
        <strain evidence="5">FL130A</strain>
    </source>
</reference>
<dbReference type="InterPro" id="IPR019257">
    <property type="entry name" value="MeTrfase_dom"/>
</dbReference>
<proteinExistence type="predicted"/>
<evidence type="ECO:0000313" key="6">
    <source>
        <dbReference type="Proteomes" id="UP000789508"/>
    </source>
</evidence>
<dbReference type="InterPro" id="IPR017805">
    <property type="entry name" value="SAM_MeTrfase_EasF-type_put"/>
</dbReference>
<comment type="caution">
    <text evidence="5">The sequence shown here is derived from an EMBL/GenBank/DDBJ whole genome shotgun (WGS) entry which is preliminary data.</text>
</comment>
<dbReference type="InterPro" id="IPR051128">
    <property type="entry name" value="EgtD_Methyltrsf_superfamily"/>
</dbReference>
<gene>
    <name evidence="5" type="ORF">ALEPTO_LOCUS8939</name>
</gene>
<dbReference type="InterPro" id="IPR024775">
    <property type="entry name" value="DinB-like"/>
</dbReference>
<keyword evidence="6" id="KW-1185">Reference proteome</keyword>
<dbReference type="Proteomes" id="UP000789508">
    <property type="component" value="Unassembled WGS sequence"/>
</dbReference>
<dbReference type="OrthoDB" id="659at2759"/>
<dbReference type="Pfam" id="PF12867">
    <property type="entry name" value="DinB_2"/>
    <property type="match status" value="1"/>
</dbReference>
<dbReference type="PANTHER" id="PTHR43397">
    <property type="entry name" value="ERGOTHIONEINE BIOSYNTHESIS PROTEIN 1"/>
    <property type="match status" value="1"/>
</dbReference>
<dbReference type="InterPro" id="IPR034660">
    <property type="entry name" value="DinB/YfiT-like"/>
</dbReference>
<dbReference type="GO" id="GO:0008168">
    <property type="term" value="F:methyltransferase activity"/>
    <property type="evidence" value="ECO:0007669"/>
    <property type="project" value="UniProtKB-KW"/>
</dbReference>
<evidence type="ECO:0000259" key="4">
    <source>
        <dbReference type="Pfam" id="PF12867"/>
    </source>
</evidence>
<feature type="non-terminal residue" evidence="5">
    <location>
        <position position="1"/>
    </location>
</feature>
<name>A0A9N9CY24_9GLOM</name>
<evidence type="ECO:0000256" key="2">
    <source>
        <dbReference type="ARBA" id="ARBA00022679"/>
    </source>
</evidence>
<dbReference type="InterPro" id="IPR029063">
    <property type="entry name" value="SAM-dependent_MTases_sf"/>
</dbReference>